<name>A0ABX2D6T6_9CYAN</name>
<proteinExistence type="predicted"/>
<evidence type="ECO:0000313" key="2">
    <source>
        <dbReference type="Proteomes" id="UP000702425"/>
    </source>
</evidence>
<reference evidence="1 2" key="1">
    <citation type="journal article" date="2020" name="Sci. Rep.">
        <title>A novel cyanobacterial geosmin producer, revising GeoA distribution and dispersion patterns in Bacteria.</title>
        <authorList>
            <person name="Churro C."/>
            <person name="Semedo-Aguiar A.P."/>
            <person name="Silva A.D."/>
            <person name="Pereira-Leal J.B."/>
            <person name="Leite R.B."/>
        </authorList>
    </citation>
    <scope>NUCLEOTIDE SEQUENCE [LARGE SCALE GENOMIC DNA]</scope>
    <source>
        <strain evidence="1 2">IPMA8</strain>
    </source>
</reference>
<gene>
    <name evidence="1" type="ORF">E5S67_06165</name>
</gene>
<evidence type="ECO:0000313" key="1">
    <source>
        <dbReference type="EMBL" id="NQE38380.1"/>
    </source>
</evidence>
<protein>
    <submittedName>
        <fullName evidence="1">Uncharacterized protein</fullName>
    </submittedName>
</protein>
<sequence>MLYFGYAESPTINAIILVAGEMRCILRAGLQPPSFALPVATYLKPYQGLKLSSEILGRPLGFVLQPT</sequence>
<keyword evidence="2" id="KW-1185">Reference proteome</keyword>
<accession>A0ABX2D6T6</accession>
<comment type="caution">
    <text evidence="1">The sequence shown here is derived from an EMBL/GenBank/DDBJ whole genome shotgun (WGS) entry which is preliminary data.</text>
</comment>
<dbReference type="EMBL" id="SRRZ01000213">
    <property type="protein sequence ID" value="NQE38380.1"/>
    <property type="molecule type" value="Genomic_DNA"/>
</dbReference>
<organism evidence="1 2">
    <name type="scientific">Microcoleus asticus IPMA8</name>
    <dbReference type="NCBI Taxonomy" id="2563858"/>
    <lineage>
        <taxon>Bacteria</taxon>
        <taxon>Bacillati</taxon>
        <taxon>Cyanobacteriota</taxon>
        <taxon>Cyanophyceae</taxon>
        <taxon>Oscillatoriophycideae</taxon>
        <taxon>Oscillatoriales</taxon>
        <taxon>Microcoleaceae</taxon>
        <taxon>Microcoleus</taxon>
        <taxon>Microcoleus asticus</taxon>
    </lineage>
</organism>
<dbReference type="Proteomes" id="UP000702425">
    <property type="component" value="Unassembled WGS sequence"/>
</dbReference>